<reference evidence="2" key="1">
    <citation type="journal article" date="2021" name="Open Biol.">
        <title>Shared evolutionary footprints suggest mitochondrial oxidative damage underlies multiple complex I losses in fungi.</title>
        <authorList>
            <person name="Schikora-Tamarit M.A."/>
            <person name="Marcet-Houben M."/>
            <person name="Nosek J."/>
            <person name="Gabaldon T."/>
        </authorList>
    </citation>
    <scope>NUCLEOTIDE SEQUENCE</scope>
    <source>
        <strain evidence="2">CBS6341</strain>
    </source>
</reference>
<feature type="domain" description="Aprataxin C2HE/C2H2/C2HC zinc finger" evidence="1">
    <location>
        <begin position="140"/>
        <end position="198"/>
    </location>
</feature>
<gene>
    <name evidence="2" type="ORF">WICMUC_001700</name>
</gene>
<dbReference type="SUPFAM" id="SSF54197">
    <property type="entry name" value="HIT-like"/>
    <property type="match status" value="1"/>
</dbReference>
<dbReference type="Pfam" id="PF11969">
    <property type="entry name" value="DcpS_C"/>
    <property type="match status" value="1"/>
</dbReference>
<dbReference type="Proteomes" id="UP000769528">
    <property type="component" value="Unassembled WGS sequence"/>
</dbReference>
<dbReference type="GO" id="GO:0003725">
    <property type="term" value="F:double-stranded RNA binding"/>
    <property type="evidence" value="ECO:0007669"/>
    <property type="project" value="TreeGrafter"/>
</dbReference>
<comment type="caution">
    <text evidence="2">The sequence shown here is derived from an EMBL/GenBank/DDBJ whole genome shotgun (WGS) entry which is preliminary data.</text>
</comment>
<reference evidence="2" key="2">
    <citation type="submission" date="2021-01" db="EMBL/GenBank/DDBJ databases">
        <authorList>
            <person name="Schikora-Tamarit M.A."/>
        </authorList>
    </citation>
    <scope>NUCLEOTIDE SEQUENCE</scope>
    <source>
        <strain evidence="2">CBS6341</strain>
    </source>
</reference>
<dbReference type="GO" id="GO:0005634">
    <property type="term" value="C:nucleus"/>
    <property type="evidence" value="ECO:0007669"/>
    <property type="project" value="TreeGrafter"/>
</dbReference>
<sequence length="204" mass="24499">MSFKFALSKYIKSPESIDKDQMLYYDDEFVVIKDLFPKAKYHYLLLPRSKDITLQNPLLQFNSKNLKFEQYRGKIQSLLDKFKSEILINLKLEYEGIDDNFVKYGVHAVPSLNNLHIHIISQDFQSVRLKNRHHYNSFVTEFFVEFKDLPLEKNDHRLNTTKMEYNCKNDDLICPYCDENFKNKFAKFKIHLKEEFENNYPSKT</sequence>
<dbReference type="Gene3D" id="3.30.428.10">
    <property type="entry name" value="HIT-like"/>
    <property type="match status" value="1"/>
</dbReference>
<dbReference type="InterPro" id="IPR032566">
    <property type="entry name" value="Znf-C2HE"/>
</dbReference>
<name>A0A9P8TGM2_9ASCO</name>
<evidence type="ECO:0000313" key="3">
    <source>
        <dbReference type="Proteomes" id="UP000769528"/>
    </source>
</evidence>
<dbReference type="Pfam" id="PF16278">
    <property type="entry name" value="zf-C2HE"/>
    <property type="match status" value="1"/>
</dbReference>
<dbReference type="OrthoDB" id="3512845at2759"/>
<accession>A0A9P8TGM2</accession>
<dbReference type="GO" id="GO:0000012">
    <property type="term" value="P:single strand break repair"/>
    <property type="evidence" value="ECO:0007669"/>
    <property type="project" value="TreeGrafter"/>
</dbReference>
<keyword evidence="3" id="KW-1185">Reference proteome</keyword>
<dbReference type="GO" id="GO:0030983">
    <property type="term" value="F:mismatched DNA binding"/>
    <property type="evidence" value="ECO:0007669"/>
    <property type="project" value="TreeGrafter"/>
</dbReference>
<dbReference type="InterPro" id="IPR036265">
    <property type="entry name" value="HIT-like_sf"/>
</dbReference>
<dbReference type="GO" id="GO:0003697">
    <property type="term" value="F:single-stranded DNA binding"/>
    <property type="evidence" value="ECO:0007669"/>
    <property type="project" value="TreeGrafter"/>
</dbReference>
<protein>
    <recommendedName>
        <fullName evidence="1">Aprataxin C2HE/C2H2/C2HC zinc finger domain-containing protein</fullName>
    </recommendedName>
</protein>
<dbReference type="EMBL" id="JAEUBF010000504">
    <property type="protein sequence ID" value="KAH3678136.1"/>
    <property type="molecule type" value="Genomic_DNA"/>
</dbReference>
<dbReference type="GO" id="GO:1990165">
    <property type="term" value="F:single-strand break-containing DNA binding"/>
    <property type="evidence" value="ECO:0007669"/>
    <property type="project" value="TreeGrafter"/>
</dbReference>
<dbReference type="AlphaFoldDB" id="A0A9P8TGM2"/>
<evidence type="ECO:0000313" key="2">
    <source>
        <dbReference type="EMBL" id="KAH3678136.1"/>
    </source>
</evidence>
<evidence type="ECO:0000259" key="1">
    <source>
        <dbReference type="Pfam" id="PF16278"/>
    </source>
</evidence>
<proteinExistence type="predicted"/>
<dbReference type="PANTHER" id="PTHR12486:SF4">
    <property type="entry name" value="APRATAXIN"/>
    <property type="match status" value="1"/>
</dbReference>
<dbReference type="PANTHER" id="PTHR12486">
    <property type="entry name" value="APRATAXIN-RELATED"/>
    <property type="match status" value="1"/>
</dbReference>
<organism evidence="2 3">
    <name type="scientific">Wickerhamomyces mucosus</name>
    <dbReference type="NCBI Taxonomy" id="1378264"/>
    <lineage>
        <taxon>Eukaryota</taxon>
        <taxon>Fungi</taxon>
        <taxon>Dikarya</taxon>
        <taxon>Ascomycota</taxon>
        <taxon>Saccharomycotina</taxon>
        <taxon>Saccharomycetes</taxon>
        <taxon>Phaffomycetales</taxon>
        <taxon>Wickerhamomycetaceae</taxon>
        <taxon>Wickerhamomyces</taxon>
    </lineage>
</organism>
<dbReference type="GO" id="GO:0033699">
    <property type="term" value="F:DNA 5'-adenosine monophosphate hydrolase activity"/>
    <property type="evidence" value="ECO:0007669"/>
    <property type="project" value="TreeGrafter"/>
</dbReference>